<organism evidence="2 3">
    <name type="scientific">Ecytonucleospora hepatopenaei</name>
    <dbReference type="NCBI Taxonomy" id="646526"/>
    <lineage>
        <taxon>Eukaryota</taxon>
        <taxon>Fungi</taxon>
        <taxon>Fungi incertae sedis</taxon>
        <taxon>Microsporidia</taxon>
        <taxon>Enterocytozoonidae</taxon>
        <taxon>Ecytonucleospora</taxon>
    </lineage>
</organism>
<accession>A0A1W0E8C2</accession>
<protein>
    <submittedName>
        <fullName evidence="2">Uncharacterized protein</fullName>
    </submittedName>
</protein>
<reference evidence="2 3" key="1">
    <citation type="journal article" date="2017" name="Environ. Microbiol.">
        <title>Decay of the glycolytic pathway and adaptation to intranuclear parasitism within Enterocytozoonidae microsporidia.</title>
        <authorList>
            <person name="Wiredu Boakye D."/>
            <person name="Jaroenlak P."/>
            <person name="Prachumwat A."/>
            <person name="Williams T.A."/>
            <person name="Bateman K.S."/>
            <person name="Itsathitphaisarn O."/>
            <person name="Sritunyalucksana K."/>
            <person name="Paszkiewicz K.H."/>
            <person name="Moore K.A."/>
            <person name="Stentiford G.D."/>
            <person name="Williams B.A."/>
        </authorList>
    </citation>
    <scope>NUCLEOTIDE SEQUENCE [LARGE SCALE GENOMIC DNA]</scope>
    <source>
        <strain evidence="2 3">TH1</strain>
    </source>
</reference>
<keyword evidence="3" id="KW-1185">Reference proteome</keyword>
<sequence>MSIEKELSISENINNMVTHKIELNTKLTKNDSNHIFQVLNACNNLHQNFDHIEEKLVERTFYEKLIISSIENISKARLKHLEFSLTQLHNNSVVLSLHQLTNSFIAFLCEFGSNCDIQMTLKENFKKLFIKKPFYEDEELIDLIFKHLFYRRKIRNSNFYILSTMYSIEREFKTKQLFITEQIKKQTYQYIIDIYNRYFNFNQKTILNRNKLTKYGDLLLNKINAINGCVYKGFISYTNINEFIFKYMFLSEISQYNENQLFQVLLLKYLDNKNIPECKMFLCIELKWKNIFFEDVQNHYEQFITYEHDVFVDNIKRKKYWYKQPKFSLIEKKNNLLVNIVGNNVKLYLKENNTKNIKNNTFERKKISPFSGRLNKTNNDNLKGKKLNFE</sequence>
<dbReference type="Proteomes" id="UP000192758">
    <property type="component" value="Unassembled WGS sequence"/>
</dbReference>
<gene>
    <name evidence="2" type="ORF">EHP00_578</name>
</gene>
<dbReference type="AlphaFoldDB" id="A0A1W0E8C2"/>
<comment type="caution">
    <text evidence="2">The sequence shown here is derived from an EMBL/GenBank/DDBJ whole genome shotgun (WGS) entry which is preliminary data.</text>
</comment>
<dbReference type="EMBL" id="MNPJ01000007">
    <property type="protein sequence ID" value="OQS55517.1"/>
    <property type="molecule type" value="Genomic_DNA"/>
</dbReference>
<evidence type="ECO:0000313" key="3">
    <source>
        <dbReference type="Proteomes" id="UP000192758"/>
    </source>
</evidence>
<proteinExistence type="predicted"/>
<dbReference type="OrthoDB" id="10660046at2759"/>
<name>A0A1W0E8C2_9MICR</name>
<dbReference type="VEuPathDB" id="MicrosporidiaDB:EHP00_578"/>
<evidence type="ECO:0000313" key="2">
    <source>
        <dbReference type="EMBL" id="OQS55517.1"/>
    </source>
</evidence>
<evidence type="ECO:0000256" key="1">
    <source>
        <dbReference type="SAM" id="MobiDB-lite"/>
    </source>
</evidence>
<feature type="region of interest" description="Disordered" evidence="1">
    <location>
        <begin position="371"/>
        <end position="390"/>
    </location>
</feature>